<accession>A0A0E9V3G0</accession>
<dbReference type="AlphaFoldDB" id="A0A0E9V3G0"/>
<sequence>MSFIDPISFYCIHVSFVNIFNLTLTFQI</sequence>
<reference evidence="1" key="2">
    <citation type="journal article" date="2015" name="Fish Shellfish Immunol.">
        <title>Early steps in the European eel (Anguilla anguilla)-Vibrio vulnificus interaction in the gills: Role of the RtxA13 toxin.</title>
        <authorList>
            <person name="Callol A."/>
            <person name="Pajuelo D."/>
            <person name="Ebbesson L."/>
            <person name="Teles M."/>
            <person name="MacKenzie S."/>
            <person name="Amaro C."/>
        </authorList>
    </citation>
    <scope>NUCLEOTIDE SEQUENCE</scope>
</reference>
<evidence type="ECO:0000313" key="1">
    <source>
        <dbReference type="EMBL" id="JAH72531.1"/>
    </source>
</evidence>
<reference evidence="1" key="1">
    <citation type="submission" date="2014-11" db="EMBL/GenBank/DDBJ databases">
        <authorList>
            <person name="Amaro Gonzalez C."/>
        </authorList>
    </citation>
    <scope>NUCLEOTIDE SEQUENCE</scope>
</reference>
<proteinExistence type="predicted"/>
<name>A0A0E9V3G0_ANGAN</name>
<organism evidence="1">
    <name type="scientific">Anguilla anguilla</name>
    <name type="common">European freshwater eel</name>
    <name type="synonym">Muraena anguilla</name>
    <dbReference type="NCBI Taxonomy" id="7936"/>
    <lineage>
        <taxon>Eukaryota</taxon>
        <taxon>Metazoa</taxon>
        <taxon>Chordata</taxon>
        <taxon>Craniata</taxon>
        <taxon>Vertebrata</taxon>
        <taxon>Euteleostomi</taxon>
        <taxon>Actinopterygii</taxon>
        <taxon>Neopterygii</taxon>
        <taxon>Teleostei</taxon>
        <taxon>Anguilliformes</taxon>
        <taxon>Anguillidae</taxon>
        <taxon>Anguilla</taxon>
    </lineage>
</organism>
<protein>
    <submittedName>
        <fullName evidence="1">Uncharacterized protein</fullName>
    </submittedName>
</protein>
<dbReference type="EMBL" id="GBXM01036046">
    <property type="protein sequence ID" value="JAH72531.1"/>
    <property type="molecule type" value="Transcribed_RNA"/>
</dbReference>